<evidence type="ECO:0000256" key="3">
    <source>
        <dbReference type="ARBA" id="ARBA00023136"/>
    </source>
</evidence>
<keyword evidence="3 4" id="KW-0472">Membrane</keyword>
<feature type="transmembrane region" description="Helical" evidence="4">
    <location>
        <begin position="103"/>
        <end position="126"/>
    </location>
</feature>
<dbReference type="SUPFAM" id="SSF103473">
    <property type="entry name" value="MFS general substrate transporter"/>
    <property type="match status" value="1"/>
</dbReference>
<dbReference type="PANTHER" id="PTHR23121:SF9">
    <property type="entry name" value="SODIUM-DEPENDENT GLUCOSE TRANSPORTER 1"/>
    <property type="match status" value="1"/>
</dbReference>
<keyword evidence="2 4" id="KW-1133">Transmembrane helix</keyword>
<dbReference type="OrthoDB" id="6365769at2759"/>
<dbReference type="AlphaFoldDB" id="A0A8X6TP41"/>
<feature type="transmembrane region" description="Helical" evidence="4">
    <location>
        <begin position="70"/>
        <end position="91"/>
    </location>
</feature>
<dbReference type="GO" id="GO:0022857">
    <property type="term" value="F:transmembrane transporter activity"/>
    <property type="evidence" value="ECO:0007669"/>
    <property type="project" value="InterPro"/>
</dbReference>
<dbReference type="InterPro" id="IPR011701">
    <property type="entry name" value="MFS"/>
</dbReference>
<feature type="transmembrane region" description="Helical" evidence="4">
    <location>
        <begin position="376"/>
        <end position="396"/>
    </location>
</feature>
<dbReference type="Proteomes" id="UP000887013">
    <property type="component" value="Unassembled WGS sequence"/>
</dbReference>
<gene>
    <name evidence="5" type="primary">mfsd4a</name>
    <name evidence="5" type="ORF">NPIL_589081</name>
</gene>
<name>A0A8X6TP41_NEPPI</name>
<feature type="transmembrane region" description="Helical" evidence="4">
    <location>
        <begin position="258"/>
        <end position="282"/>
    </location>
</feature>
<dbReference type="EMBL" id="BMAW01013896">
    <property type="protein sequence ID" value="GFT36278.1"/>
    <property type="molecule type" value="Genomic_DNA"/>
</dbReference>
<organism evidence="5 6">
    <name type="scientific">Nephila pilipes</name>
    <name type="common">Giant wood spider</name>
    <name type="synonym">Nephila maculata</name>
    <dbReference type="NCBI Taxonomy" id="299642"/>
    <lineage>
        <taxon>Eukaryota</taxon>
        <taxon>Metazoa</taxon>
        <taxon>Ecdysozoa</taxon>
        <taxon>Arthropoda</taxon>
        <taxon>Chelicerata</taxon>
        <taxon>Arachnida</taxon>
        <taxon>Araneae</taxon>
        <taxon>Araneomorphae</taxon>
        <taxon>Entelegynae</taxon>
        <taxon>Araneoidea</taxon>
        <taxon>Nephilidae</taxon>
        <taxon>Nephila</taxon>
    </lineage>
</organism>
<evidence type="ECO:0000313" key="6">
    <source>
        <dbReference type="Proteomes" id="UP000887013"/>
    </source>
</evidence>
<accession>A0A8X6TP41</accession>
<dbReference type="InterPro" id="IPR036259">
    <property type="entry name" value="MFS_trans_sf"/>
</dbReference>
<reference evidence="5" key="1">
    <citation type="submission" date="2020-08" db="EMBL/GenBank/DDBJ databases">
        <title>Multicomponent nature underlies the extraordinary mechanical properties of spider dragline silk.</title>
        <authorList>
            <person name="Kono N."/>
            <person name="Nakamura H."/>
            <person name="Mori M."/>
            <person name="Yoshida Y."/>
            <person name="Ohtoshi R."/>
            <person name="Malay A.D."/>
            <person name="Moran D.A.P."/>
            <person name="Tomita M."/>
            <person name="Numata K."/>
            <person name="Arakawa K."/>
        </authorList>
    </citation>
    <scope>NUCLEOTIDE SEQUENCE</scope>
</reference>
<protein>
    <submittedName>
        <fullName evidence="5">Major facilitator superfamily domain-containing protein 4A</fullName>
    </submittedName>
</protein>
<dbReference type="PANTHER" id="PTHR23121">
    <property type="entry name" value="SODIUM-DEPENDENT GLUCOSE TRANSPORTER 1"/>
    <property type="match status" value="1"/>
</dbReference>
<keyword evidence="6" id="KW-1185">Reference proteome</keyword>
<feature type="transmembrane region" description="Helical" evidence="4">
    <location>
        <begin position="303"/>
        <end position="327"/>
    </location>
</feature>
<feature type="transmembrane region" description="Helical" evidence="4">
    <location>
        <begin position="163"/>
        <end position="185"/>
    </location>
</feature>
<keyword evidence="1 4" id="KW-0812">Transmembrane</keyword>
<feature type="transmembrane region" description="Helical" evidence="4">
    <location>
        <begin position="435"/>
        <end position="457"/>
    </location>
</feature>
<comment type="caution">
    <text evidence="5">The sequence shown here is derived from an EMBL/GenBank/DDBJ whole genome shotgun (WGS) entry which is preliminary data.</text>
</comment>
<feature type="transmembrane region" description="Helical" evidence="4">
    <location>
        <begin position="463"/>
        <end position="486"/>
    </location>
</feature>
<feature type="transmembrane region" description="Helical" evidence="4">
    <location>
        <begin position="138"/>
        <end position="157"/>
    </location>
</feature>
<evidence type="ECO:0000313" key="5">
    <source>
        <dbReference type="EMBL" id="GFT36278.1"/>
    </source>
</evidence>
<dbReference type="Gene3D" id="1.20.1250.20">
    <property type="entry name" value="MFS general substrate transporter like domains"/>
    <property type="match status" value="2"/>
</dbReference>
<proteinExistence type="predicted"/>
<feature type="transmembrane region" description="Helical" evidence="4">
    <location>
        <begin position="347"/>
        <end position="369"/>
    </location>
</feature>
<dbReference type="Pfam" id="PF07690">
    <property type="entry name" value="MFS_1"/>
    <property type="match status" value="1"/>
</dbReference>
<sequence length="508" mass="56260">MLCRAIVRSMEHVSCEQWEKRVEALSLLQEITFSTKAFLSHSHIQGGSWEKIFLKMANLSSKRLKIIKTFNLYISSISSGVSMAVIGPVLLDLQEIVHTDTEHIAFIYTGRSNGYLFGSLVGGVLFDMTLKKQLLMTVFNFLIAISLLIIPWCKYIGMLTGWMILNGFSMGALDTGLNVCTLNLWGKDSGPYYQALHFMYGFGSLLAPLIAAPFLGDYHEEAFSNETASYTNETFLLDSTELNFSNGSFSQNSKIPGITYAFSIIGGFAALVTICFFIVCIISPYDADGKKNETMQTKKNGRLFVVMIVSLTFALLFVETGTEIGFAQMLTTYSVKGPLKLTPVMGSYITSAFWTAFTISRFASIFFAIKMKSLHLIILDLVLVSIGSAILLFLAVSKEWALWLATIFLGLGIASMYATVITWVEHYIEITNKVLGLFATGAAFGEMAIPYTISYFLAKIPEVLAYVVAASCILSIILTIILYLILRNKQDKYLEQEGTSNAAFDGHM</sequence>
<evidence type="ECO:0000256" key="4">
    <source>
        <dbReference type="SAM" id="Phobius"/>
    </source>
</evidence>
<feature type="transmembrane region" description="Helical" evidence="4">
    <location>
        <begin position="197"/>
        <end position="216"/>
    </location>
</feature>
<evidence type="ECO:0000256" key="1">
    <source>
        <dbReference type="ARBA" id="ARBA00022692"/>
    </source>
</evidence>
<feature type="transmembrane region" description="Helical" evidence="4">
    <location>
        <begin position="402"/>
        <end position="423"/>
    </location>
</feature>
<evidence type="ECO:0000256" key="2">
    <source>
        <dbReference type="ARBA" id="ARBA00022989"/>
    </source>
</evidence>